<keyword evidence="2" id="KW-0012">Acyltransferase</keyword>
<protein>
    <submittedName>
        <fullName evidence="5">GNAT family N-acetyltransferase</fullName>
    </submittedName>
</protein>
<dbReference type="CDD" id="cd04301">
    <property type="entry name" value="NAT_SF"/>
    <property type="match status" value="1"/>
</dbReference>
<dbReference type="InterPro" id="IPR000182">
    <property type="entry name" value="GNAT_dom"/>
</dbReference>
<evidence type="ECO:0000313" key="5">
    <source>
        <dbReference type="EMBL" id="NBG87656.1"/>
    </source>
</evidence>
<sequence>MKQSGKETSRKENPADKEERPDREIEIVEFEEHHASSLADMWNASKEEWGGQDGNRTAAQVKSSIRNEGNIKDFVALSGDTVVGYCSFKEYEDDEGASYIPLLNVRPEYHGKKIGKKLLLKALEVAVEQGWPRMDLYTWSSNLKAVPLYKKCGFFWEKDNPHIHLMNFMPTVLNTEAITEYFTDLHWYDHVARELSVEPDGRVEKGFHFYEYLWKNQEETLRAEFCRRGRGLRLIETKDYKVACYTEQNEFPFKKSYPVYYRIINKTSEPLRVGIKGRSDKNIRYSYKETVDVQKEKTLEASFYVEAIEELVPENLTHPAITADLEINGKKAEFRLGIVPKFPLNLKFSIPEKECFPGKRTKGFIDLENGFEEAVEVRFSLVDREEIQWEDREVDLRLQGKEKKSLPVFFQVKKPGFYQGFTDIEVSLGKEKLTFQKEIKGFLRGRGGKFYGATEKGWSVVNGAYKLTLVKYENHITLEDLDRPSRDEIGYPKLGRPFGTDFSNKLPDEVTYESEEDRIRLRAVYTSENFPGLKLHSLSELFADGRLRQFYEVENTGGEDLQRALWVSSTLWHKISNATFSYHDEIIGLKGMEESRLSYFDARGFTENWSYAREGENSWGVVWPKDIIPEQEGPFIKINENLGKIPKGEKRNTRPVFMLYNTMKNWRELRRFALEEEPAVKDAEEPGKTFEVRVNEKNPFLRGRTAIEFLERKSTNLSGKITMESERGVLGPLEKNYREEEGLSEDVWEVDLQSAVEKPLAGEKPLGGKGSMDTLRITADLKKTRRVYHRQVFLTGETSIKKVAEASKLEKENLRSNQVTSGGTRYHVSNGLLGFSADPDFSNGLCSLTVNGKEVLDSSYPEYVSKFPWNPWAGGAYAVPEHYELETMLQQKRRGEFMVKTDNRGNSWEGLKVITEIQGIDRYKGLEIHQYYLTLPEIPVVCNFFEIHQKTGRYVEELVLENFFFFRMDENLGNTYFAEGKETGRKVEYKAGEYMVVHNALEKILEAGSRTAPQKALVYGPKAKNVVGFANKEMLVISTHHQYAGEHQSCKTLDPVFLIFSEDPVEIKGLEDLNRIRF</sequence>
<evidence type="ECO:0000256" key="1">
    <source>
        <dbReference type="ARBA" id="ARBA00022679"/>
    </source>
</evidence>
<dbReference type="RefSeq" id="WP_160719291.1">
    <property type="nucleotide sequence ID" value="NZ_SUMG01000003.1"/>
</dbReference>
<proteinExistence type="predicted"/>
<evidence type="ECO:0000256" key="2">
    <source>
        <dbReference type="ARBA" id="ARBA00023315"/>
    </source>
</evidence>
<accession>A0AA44BEL6</accession>
<evidence type="ECO:0000259" key="4">
    <source>
        <dbReference type="PROSITE" id="PS51186"/>
    </source>
</evidence>
<dbReference type="PANTHER" id="PTHR43877">
    <property type="entry name" value="AMINOALKYLPHOSPHONATE N-ACETYLTRANSFERASE-RELATED-RELATED"/>
    <property type="match status" value="1"/>
</dbReference>
<dbReference type="GO" id="GO:0016747">
    <property type="term" value="F:acyltransferase activity, transferring groups other than amino-acyl groups"/>
    <property type="evidence" value="ECO:0007669"/>
    <property type="project" value="InterPro"/>
</dbReference>
<dbReference type="EMBL" id="SUMG01000003">
    <property type="protein sequence ID" value="NBG87656.1"/>
    <property type="molecule type" value="Genomic_DNA"/>
</dbReference>
<dbReference type="InterPro" id="IPR050832">
    <property type="entry name" value="Bact_Acetyltransf"/>
</dbReference>
<name>A0AA44BEL6_9CLOT</name>
<keyword evidence="1" id="KW-0808">Transferase</keyword>
<dbReference type="Gene3D" id="3.40.630.30">
    <property type="match status" value="1"/>
</dbReference>
<reference evidence="5 6" key="1">
    <citation type="submission" date="2019-04" db="EMBL/GenBank/DDBJ databases">
        <title>Isachenkonia alkalipeptolytica gen. nov. sp. nov. a new anaerobic, alkiliphilic organothrophic bacterium capable to reduce synthesized ferrihydrite isolated from a soda lake.</title>
        <authorList>
            <person name="Toshchakov S.V."/>
            <person name="Zavarzina D.G."/>
            <person name="Zhilina T.N."/>
            <person name="Kostrikina N.A."/>
            <person name="Kublanov I.V."/>
        </authorList>
    </citation>
    <scope>NUCLEOTIDE SEQUENCE [LARGE SCALE GENOMIC DNA]</scope>
    <source>
        <strain evidence="5 6">Z-1701</strain>
    </source>
</reference>
<dbReference type="PROSITE" id="PS51186">
    <property type="entry name" value="GNAT"/>
    <property type="match status" value="1"/>
</dbReference>
<evidence type="ECO:0000256" key="3">
    <source>
        <dbReference type="SAM" id="MobiDB-lite"/>
    </source>
</evidence>
<dbReference type="Proteomes" id="UP000449710">
    <property type="component" value="Unassembled WGS sequence"/>
</dbReference>
<feature type="domain" description="N-acetyltransferase" evidence="4">
    <location>
        <begin position="25"/>
        <end position="171"/>
    </location>
</feature>
<dbReference type="SUPFAM" id="SSF55729">
    <property type="entry name" value="Acyl-CoA N-acyltransferases (Nat)"/>
    <property type="match status" value="1"/>
</dbReference>
<dbReference type="AlphaFoldDB" id="A0AA44BEL6"/>
<comment type="caution">
    <text evidence="5">The sequence shown here is derived from an EMBL/GenBank/DDBJ whole genome shotgun (WGS) entry which is preliminary data.</text>
</comment>
<dbReference type="InterPro" id="IPR016181">
    <property type="entry name" value="Acyl_CoA_acyltransferase"/>
</dbReference>
<keyword evidence="6" id="KW-1185">Reference proteome</keyword>
<gene>
    <name evidence="5" type="ORF">ISALK_03995</name>
</gene>
<organism evidence="5 6">
    <name type="scientific">Isachenkonia alkalipeptolytica</name>
    <dbReference type="NCBI Taxonomy" id="2565777"/>
    <lineage>
        <taxon>Bacteria</taxon>
        <taxon>Bacillati</taxon>
        <taxon>Bacillota</taxon>
        <taxon>Clostridia</taxon>
        <taxon>Eubacteriales</taxon>
        <taxon>Clostridiaceae</taxon>
        <taxon>Isachenkonia</taxon>
    </lineage>
</organism>
<dbReference type="Pfam" id="PF00583">
    <property type="entry name" value="Acetyltransf_1"/>
    <property type="match status" value="1"/>
</dbReference>
<evidence type="ECO:0000313" key="6">
    <source>
        <dbReference type="Proteomes" id="UP000449710"/>
    </source>
</evidence>
<feature type="region of interest" description="Disordered" evidence="3">
    <location>
        <begin position="1"/>
        <end position="23"/>
    </location>
</feature>